<comment type="similarity">
    <text evidence="2">Belongs to the cation diffusion facilitator (CDF) transporter (TC 2.A.4) family.</text>
</comment>
<dbReference type="Pfam" id="PF01545">
    <property type="entry name" value="Cation_efflux"/>
    <property type="match status" value="1"/>
</dbReference>
<keyword evidence="5" id="KW-1133">Transmembrane helix</keyword>
<evidence type="ECO:0000256" key="4">
    <source>
        <dbReference type="ARBA" id="ARBA00022692"/>
    </source>
</evidence>
<dbReference type="InterPro" id="IPR027470">
    <property type="entry name" value="Cation_efflux_CTD"/>
</dbReference>
<dbReference type="PANTHER" id="PTHR43840:SF15">
    <property type="entry name" value="MITOCHONDRIAL METAL TRANSPORTER 1-RELATED"/>
    <property type="match status" value="1"/>
</dbReference>
<dbReference type="Gene3D" id="1.20.1510.10">
    <property type="entry name" value="Cation efflux protein transmembrane domain"/>
    <property type="match status" value="1"/>
</dbReference>
<dbReference type="PANTHER" id="PTHR43840">
    <property type="entry name" value="MITOCHONDRIAL METAL TRANSPORTER 1-RELATED"/>
    <property type="match status" value="1"/>
</dbReference>
<gene>
    <name evidence="9" type="ORF">B7C51_05510</name>
</gene>
<dbReference type="RefSeq" id="WP_023482774.1">
    <property type="nucleotide sequence ID" value="NZ_CP020327.1"/>
</dbReference>
<evidence type="ECO:0000259" key="7">
    <source>
        <dbReference type="Pfam" id="PF01545"/>
    </source>
</evidence>
<comment type="subcellular location">
    <subcellularLocation>
        <location evidence="1">Membrane</location>
        <topology evidence="1">Multi-pass membrane protein</topology>
    </subcellularLocation>
</comment>
<evidence type="ECO:0000313" key="9">
    <source>
        <dbReference type="EMBL" id="ARF67400.1"/>
    </source>
</evidence>
<accession>A0A1U9YJ97</accession>
<dbReference type="Proteomes" id="UP000192727">
    <property type="component" value="Chromosome"/>
</dbReference>
<evidence type="ECO:0000256" key="3">
    <source>
        <dbReference type="ARBA" id="ARBA00022448"/>
    </source>
</evidence>
<dbReference type="AlphaFoldDB" id="A0A1U9YJ97"/>
<organism evidence="9 10">
    <name type="scientific">Paenibacillus larvae subsp. pulvifaciens</name>
    <dbReference type="NCBI Taxonomy" id="1477"/>
    <lineage>
        <taxon>Bacteria</taxon>
        <taxon>Bacillati</taxon>
        <taxon>Bacillota</taxon>
        <taxon>Bacilli</taxon>
        <taxon>Bacillales</taxon>
        <taxon>Paenibacillaceae</taxon>
        <taxon>Paenibacillus</taxon>
    </lineage>
</organism>
<evidence type="ECO:0000259" key="8">
    <source>
        <dbReference type="Pfam" id="PF16916"/>
    </source>
</evidence>
<evidence type="ECO:0000313" key="10">
    <source>
        <dbReference type="Proteomes" id="UP000192727"/>
    </source>
</evidence>
<keyword evidence="4" id="KW-0812">Transmembrane</keyword>
<evidence type="ECO:0000256" key="6">
    <source>
        <dbReference type="ARBA" id="ARBA00023136"/>
    </source>
</evidence>
<reference evidence="9 10" key="1">
    <citation type="submission" date="2017-03" db="EMBL/GenBank/DDBJ databases">
        <title>Paenibacillus larvae genome sequencing.</title>
        <authorList>
            <person name="Dingman D.W."/>
        </authorList>
    </citation>
    <scope>NUCLEOTIDE SEQUENCE [LARGE SCALE GENOMIC DNA]</scope>
    <source>
        <strain evidence="9 10">SAG 10367</strain>
    </source>
</reference>
<evidence type="ECO:0000256" key="1">
    <source>
        <dbReference type="ARBA" id="ARBA00004141"/>
    </source>
</evidence>
<evidence type="ECO:0000256" key="5">
    <source>
        <dbReference type="ARBA" id="ARBA00022989"/>
    </source>
</evidence>
<dbReference type="InterPro" id="IPR002524">
    <property type="entry name" value="Cation_efflux"/>
</dbReference>
<evidence type="ECO:0000256" key="2">
    <source>
        <dbReference type="ARBA" id="ARBA00008114"/>
    </source>
</evidence>
<dbReference type="GeneID" id="64219889"/>
<proteinExistence type="inferred from homology"/>
<keyword evidence="6" id="KW-0472">Membrane</keyword>
<dbReference type="InterPro" id="IPR058533">
    <property type="entry name" value="Cation_efflux_TM"/>
</dbReference>
<dbReference type="GO" id="GO:0008324">
    <property type="term" value="F:monoatomic cation transmembrane transporter activity"/>
    <property type="evidence" value="ECO:0007669"/>
    <property type="project" value="InterPro"/>
</dbReference>
<dbReference type="InterPro" id="IPR027469">
    <property type="entry name" value="Cation_efflux_TMD_sf"/>
</dbReference>
<dbReference type="InterPro" id="IPR050291">
    <property type="entry name" value="CDF_Transporter"/>
</dbReference>
<dbReference type="InterPro" id="IPR036837">
    <property type="entry name" value="Cation_efflux_CTD_sf"/>
</dbReference>
<dbReference type="SUPFAM" id="SSF160240">
    <property type="entry name" value="Cation efflux protein cytoplasmic domain-like"/>
    <property type="match status" value="1"/>
</dbReference>
<dbReference type="NCBIfam" id="TIGR01297">
    <property type="entry name" value="CDF"/>
    <property type="match status" value="1"/>
</dbReference>
<feature type="domain" description="Cation efflux protein cytoplasmic" evidence="8">
    <location>
        <begin position="219"/>
        <end position="295"/>
    </location>
</feature>
<dbReference type="SUPFAM" id="SSF161111">
    <property type="entry name" value="Cation efflux protein transmembrane domain-like"/>
    <property type="match status" value="1"/>
</dbReference>
<dbReference type="GO" id="GO:0016020">
    <property type="term" value="C:membrane"/>
    <property type="evidence" value="ECO:0007669"/>
    <property type="project" value="UniProtKB-SubCell"/>
</dbReference>
<keyword evidence="3" id="KW-0813">Transport</keyword>
<dbReference type="EMBL" id="CP020557">
    <property type="protein sequence ID" value="ARF67400.1"/>
    <property type="molecule type" value="Genomic_DNA"/>
</dbReference>
<feature type="domain" description="Cation efflux protein transmembrane" evidence="7">
    <location>
        <begin position="14"/>
        <end position="208"/>
    </location>
</feature>
<dbReference type="Pfam" id="PF16916">
    <property type="entry name" value="ZT_dimer"/>
    <property type="match status" value="1"/>
</dbReference>
<dbReference type="Gene3D" id="3.30.70.1350">
    <property type="entry name" value="Cation efflux protein, cytoplasmic domain"/>
    <property type="match status" value="1"/>
</dbReference>
<name>A0A1U9YJ97_9BACL</name>
<sequence>MTDVRFSKADFAAWMGVIGNVGLAALKGVVGFMSGSLALVADAVHSAADVAGSVAVLKISRSARMPKEDANSRYSQKAAIIVPVLFSVMLMIVGLELSLLAIKTIARGVQAPPGRMALVVIVLSIVLKEALFRYRFRTGTQPVAGSIWSSTWSYRSDVYSSLTAFAGIGVSLLGEMYNKSWLYMLDPMAGLIVALFIIHMGFRLIIELIHNTIDQMMQQEDTEVFIEVVHQTKGVITVDDLKTREQGHYVILEVKISVNPKISVLEGHDIAQHVKKQVMRKFSHVSDVIVQVNPYDVGFPYRQQDVKSSVDDYPTLLH</sequence>
<protein>
    <submittedName>
        <fullName evidence="9">Cation-efflux pump</fullName>
    </submittedName>
</protein>